<dbReference type="InterPro" id="IPR039657">
    <property type="entry name" value="Dimethylallyltransferase"/>
</dbReference>
<dbReference type="Gene3D" id="3.30.160.60">
    <property type="entry name" value="Classic Zinc Finger"/>
    <property type="match status" value="1"/>
</dbReference>
<dbReference type="GO" id="GO:0006400">
    <property type="term" value="P:tRNA modification"/>
    <property type="evidence" value="ECO:0007669"/>
    <property type="project" value="EnsemblFungi"/>
</dbReference>
<evidence type="ECO:0000256" key="3">
    <source>
        <dbReference type="ARBA" id="ARBA00022741"/>
    </source>
</evidence>
<gene>
    <name evidence="5" type="ORF">BCR33DRAFT_714587</name>
</gene>
<keyword evidence="2 5" id="KW-0808">Transferase</keyword>
<dbReference type="Gene3D" id="3.40.50.300">
    <property type="entry name" value="P-loop containing nucleotide triphosphate hydrolases"/>
    <property type="match status" value="1"/>
</dbReference>
<evidence type="ECO:0000313" key="5">
    <source>
        <dbReference type="EMBL" id="ORY48173.1"/>
    </source>
</evidence>
<dbReference type="AlphaFoldDB" id="A0A1Y2CME5"/>
<reference evidence="5 6" key="1">
    <citation type="submission" date="2016-07" db="EMBL/GenBank/DDBJ databases">
        <title>Pervasive Adenine N6-methylation of Active Genes in Fungi.</title>
        <authorList>
            <consortium name="DOE Joint Genome Institute"/>
            <person name="Mondo S.J."/>
            <person name="Dannebaum R.O."/>
            <person name="Kuo R.C."/>
            <person name="Labutti K."/>
            <person name="Haridas S."/>
            <person name="Kuo A."/>
            <person name="Salamov A."/>
            <person name="Ahrendt S.R."/>
            <person name="Lipzen A."/>
            <person name="Sullivan W."/>
            <person name="Andreopoulos W.B."/>
            <person name="Clum A."/>
            <person name="Lindquist E."/>
            <person name="Daum C."/>
            <person name="Ramamoorthy G.K."/>
            <person name="Gryganskyi A."/>
            <person name="Culley D."/>
            <person name="Magnuson J.K."/>
            <person name="James T.Y."/>
            <person name="O'Malley M.A."/>
            <person name="Stajich J.E."/>
            <person name="Spatafora J.W."/>
            <person name="Visel A."/>
            <person name="Grigoriev I.V."/>
        </authorList>
    </citation>
    <scope>NUCLEOTIDE SEQUENCE [LARGE SCALE GENOMIC DNA]</scope>
    <source>
        <strain evidence="5 6">JEL800</strain>
    </source>
</reference>
<evidence type="ECO:0000256" key="1">
    <source>
        <dbReference type="ARBA" id="ARBA00005842"/>
    </source>
</evidence>
<dbReference type="GO" id="GO:0000049">
    <property type="term" value="F:tRNA binding"/>
    <property type="evidence" value="ECO:0007669"/>
    <property type="project" value="EnsemblFungi"/>
</dbReference>
<dbReference type="Proteomes" id="UP000193642">
    <property type="component" value="Unassembled WGS sequence"/>
</dbReference>
<protein>
    <submittedName>
        <fullName evidence="5">tRNA isopentenyltransferase</fullName>
    </submittedName>
</protein>
<dbReference type="GO" id="GO:0005730">
    <property type="term" value="C:nucleolus"/>
    <property type="evidence" value="ECO:0007669"/>
    <property type="project" value="EnsemblFungi"/>
</dbReference>
<name>A0A1Y2CME5_9FUNG</name>
<dbReference type="EMBL" id="MCGO01000012">
    <property type="protein sequence ID" value="ORY48173.1"/>
    <property type="molecule type" value="Genomic_DNA"/>
</dbReference>
<evidence type="ECO:0000313" key="6">
    <source>
        <dbReference type="Proteomes" id="UP000193642"/>
    </source>
</evidence>
<feature type="non-terminal residue" evidence="5">
    <location>
        <position position="482"/>
    </location>
</feature>
<keyword evidence="4" id="KW-0067">ATP-binding</keyword>
<dbReference type="InterPro" id="IPR018022">
    <property type="entry name" value="IPT"/>
</dbReference>
<dbReference type="PANTHER" id="PTHR11088:SF89">
    <property type="entry name" value="TRNA DIMETHYLALLYLTRANSFERASE"/>
    <property type="match status" value="1"/>
</dbReference>
<dbReference type="GO" id="GO:0005829">
    <property type="term" value="C:cytosol"/>
    <property type="evidence" value="ECO:0007669"/>
    <property type="project" value="EnsemblFungi"/>
</dbReference>
<proteinExistence type="inferred from homology"/>
<dbReference type="OrthoDB" id="775260at2759"/>
<dbReference type="GO" id="GO:0005739">
    <property type="term" value="C:mitochondrion"/>
    <property type="evidence" value="ECO:0007669"/>
    <property type="project" value="EnsemblFungi"/>
</dbReference>
<dbReference type="Gene3D" id="1.10.20.140">
    <property type="match status" value="1"/>
</dbReference>
<organism evidence="5 6">
    <name type="scientific">Rhizoclosmatium globosum</name>
    <dbReference type="NCBI Taxonomy" id="329046"/>
    <lineage>
        <taxon>Eukaryota</taxon>
        <taxon>Fungi</taxon>
        <taxon>Fungi incertae sedis</taxon>
        <taxon>Chytridiomycota</taxon>
        <taxon>Chytridiomycota incertae sedis</taxon>
        <taxon>Chytridiomycetes</taxon>
        <taxon>Chytridiales</taxon>
        <taxon>Chytriomycetaceae</taxon>
        <taxon>Rhizoclosmatium</taxon>
    </lineage>
</organism>
<comment type="caution">
    <text evidence="5">The sequence shown here is derived from an EMBL/GenBank/DDBJ whole genome shotgun (WGS) entry which is preliminary data.</text>
</comment>
<evidence type="ECO:0000256" key="4">
    <source>
        <dbReference type="ARBA" id="ARBA00022840"/>
    </source>
</evidence>
<accession>A0A1Y2CME5</accession>
<dbReference type="InterPro" id="IPR027417">
    <property type="entry name" value="P-loop_NTPase"/>
</dbReference>
<dbReference type="STRING" id="329046.A0A1Y2CME5"/>
<dbReference type="SUPFAM" id="SSF52540">
    <property type="entry name" value="P-loop containing nucleoside triphosphate hydrolases"/>
    <property type="match status" value="1"/>
</dbReference>
<keyword evidence="3" id="KW-0547">Nucleotide-binding</keyword>
<dbReference type="Pfam" id="PF01715">
    <property type="entry name" value="IPPT"/>
    <property type="match status" value="1"/>
</dbReference>
<comment type="similarity">
    <text evidence="1">Belongs to the IPP transferase family.</text>
</comment>
<dbReference type="HAMAP" id="MF_00185">
    <property type="entry name" value="IPP_trans"/>
    <property type="match status" value="1"/>
</dbReference>
<dbReference type="GO" id="GO:0005524">
    <property type="term" value="F:ATP binding"/>
    <property type="evidence" value="ECO:0007669"/>
    <property type="project" value="UniProtKB-KW"/>
</dbReference>
<keyword evidence="6" id="KW-1185">Reference proteome</keyword>
<dbReference type="PANTHER" id="PTHR11088">
    <property type="entry name" value="TRNA DIMETHYLALLYLTRANSFERASE"/>
    <property type="match status" value="1"/>
</dbReference>
<evidence type="ECO:0000256" key="2">
    <source>
        <dbReference type="ARBA" id="ARBA00022679"/>
    </source>
</evidence>
<dbReference type="GO" id="GO:0052381">
    <property type="term" value="F:tRNA dimethylallyltransferase activity"/>
    <property type="evidence" value="ECO:0007669"/>
    <property type="project" value="EnsemblFungi"/>
</dbReference>
<sequence length="482" mass="54761">MDNLPVVAVVGTTGVGKSNLAIEIALALDGEVVNADSMQVYKGLDVITNKVTLEERNLAVHHLLDFIDPIEEDDYSVLKFERDALRVIADIHSRGKVPILVGGTHYYIQSVLWDSNLVSSSDQAKELDEQQSETDEAHSSLPPELALEIGQCLANSSISFKPSQTSEHDPIVEQLGRLLARVDPIMATRWHPKDWRKIRRSLQVYYTKGERHSDILNRQKEEGGGALRFRTCVFWLWAENKALDLRLDNRVDAMIKNGLFDEINDMRQRVREANGGKVEIDYTRGIMQTIGFKEFDAYLNMLEGRHDPKEVESLRKQSVESMQAATRRYARRQVTWIKNKLGPKCLEEAKKAGMQSHVTFYALDATDLSNWKSSVRDEGVQLCRNFIAGTQETEPTTLTVKLLGLESTVSTSNQTRQTDWVARTCDICVDAKTGEPKLVHGAREWEIHIKSNAHAKSVKRAKWKAEFKQWEENNKRQKTDTD</sequence>